<accession>A0ABX6HE42</accession>
<sequence length="755" mass="85901">MISTPFLAGYPRNSICESALVAIEAGRLSNAGKSAPWSRNTNLTNAFLDVTGRQLTIEDMLSQKSAEMLLRGFEGFIIEQTTYGKRQAAKIYGQVLTMLSICFDFVIESSAERQKKSTKRYNDSIEFYRTCTKNPKKLEYYKGWYLTANTGEEKFIHLAQFYKQFGKKLTDYFLNKMKDAFKKHSEYTITAYIKRMSYMTKRICATYPTPKELKKLKDPTEVNNFTEQCFSYGLLHTIAKSNDLETYYQTWSATVATFSQAIVGSQLVAEPAHAIIAPAFKTSVQTYKNKDNDYDKTLTPIPLSLKDDSALEMLENQLKKNRDYLIKICRASCAQELAAYRRCKNLAKRGIAISLERAKAYPDNFSDADLCATWKKAPYINKSILTSLNISQEKIKNPLYTLKSRTLLPFMYLLVIYNPAITQSWFKSLELYNRNGMMTGFTQSANGWKARSRKKRAKKMQIISLDHKSAKLFKSMIKLSEEARSYLKDEGSQAWRYLLLANRGGLEPPTRMKNIPSWKNEDSTGFFKTNLLSGIPGARPDKQISSMVPRLTLKGTRGDQIVIKYFESLSEVEASKVAGHTRHTRALMARYIPPAIRHFLMSRWLRQFQNAIIYDVMKDSDYLLRSMDFNTEEDLDLFLRNIRPDYDFEIKNKRNVAPTESSTGVSDRIYISLNKQKLIVLLTIYEMGTYAASKGIALTAAAANWFKIACLVRIAGNLAHEGQLGTVCSQAAAHLLQTTQPSSDLANRLAGVIYA</sequence>
<evidence type="ECO:0000313" key="2">
    <source>
        <dbReference type="Proteomes" id="UP000464644"/>
    </source>
</evidence>
<dbReference type="Proteomes" id="UP000464644">
    <property type="component" value="Chromosome"/>
</dbReference>
<name>A0ABX6HE42_9PSED</name>
<protein>
    <recommendedName>
        <fullName evidence="3">Phage integrase family protein</fullName>
    </recommendedName>
</protein>
<evidence type="ECO:0000313" key="1">
    <source>
        <dbReference type="EMBL" id="QHF03867.1"/>
    </source>
</evidence>
<gene>
    <name evidence="1" type="ORF">N015_16175</name>
</gene>
<organism evidence="1 2">
    <name type="scientific">Pseudomonas asturiensis</name>
    <dbReference type="NCBI Taxonomy" id="1190415"/>
    <lineage>
        <taxon>Bacteria</taxon>
        <taxon>Pseudomonadati</taxon>
        <taxon>Pseudomonadota</taxon>
        <taxon>Gammaproteobacteria</taxon>
        <taxon>Pseudomonadales</taxon>
        <taxon>Pseudomonadaceae</taxon>
        <taxon>Pseudomonas</taxon>
    </lineage>
</organism>
<dbReference type="RefSeq" id="WP_152535012.1">
    <property type="nucleotide sequence ID" value="NZ_CP047265.1"/>
</dbReference>
<keyword evidence="2" id="KW-1185">Reference proteome</keyword>
<evidence type="ECO:0008006" key="3">
    <source>
        <dbReference type="Google" id="ProtNLM"/>
    </source>
</evidence>
<reference evidence="1 2" key="1">
    <citation type="journal article" date="2014" name="Genome Announc.">
        <title>Draft Genome Sequences of a Phylogenetically Diverse Suite of Pseudomonas syringae Strains from Multiple Source Populations.</title>
        <authorList>
            <person name="Baltrus D.A."/>
            <person name="Yourstone S."/>
            <person name="Lind A."/>
            <person name="Guilbaud C."/>
            <person name="Sands D.C."/>
            <person name="Jones C.D."/>
            <person name="Morris C.E."/>
            <person name="Dangl J.L."/>
        </authorList>
    </citation>
    <scope>NUCLEOTIDE SEQUENCE [LARGE SCALE GENOMIC DNA]</scope>
    <source>
        <strain evidence="1 2">CC1524</strain>
    </source>
</reference>
<dbReference type="EMBL" id="CP047265">
    <property type="protein sequence ID" value="QHF03867.1"/>
    <property type="molecule type" value="Genomic_DNA"/>
</dbReference>
<proteinExistence type="predicted"/>